<evidence type="ECO:0000256" key="6">
    <source>
        <dbReference type="ARBA" id="ARBA00044691"/>
    </source>
</evidence>
<evidence type="ECO:0000256" key="2">
    <source>
        <dbReference type="ARBA" id="ARBA00022475"/>
    </source>
</evidence>
<name>A0A5N3V8T2_MUNMU</name>
<keyword evidence="7" id="KW-0472">Membrane</keyword>
<evidence type="ECO:0000256" key="7">
    <source>
        <dbReference type="SAM" id="Phobius"/>
    </source>
</evidence>
<reference evidence="8 9" key="1">
    <citation type="submission" date="2019-06" db="EMBL/GenBank/DDBJ databases">
        <title>Discovery of a novel chromosome fission-fusion reversal in muntjac.</title>
        <authorList>
            <person name="Mudd A.B."/>
            <person name="Bredeson J.V."/>
            <person name="Baum R."/>
            <person name="Hockemeyer D."/>
            <person name="Rokhsar D.S."/>
        </authorList>
    </citation>
    <scope>NUCLEOTIDE SEQUENCE [LARGE SCALE GENOMIC DNA]</scope>
    <source>
        <strain evidence="8">UTSW_UCB_Mm</strain>
        <tissue evidence="8">Fibroblast cell line</tissue>
    </source>
</reference>
<evidence type="ECO:0000313" key="8">
    <source>
        <dbReference type="EMBL" id="KAB0345533.1"/>
    </source>
</evidence>
<accession>A0A5N3V8T2</accession>
<evidence type="ECO:0000256" key="5">
    <source>
        <dbReference type="ARBA" id="ARBA00044657"/>
    </source>
</evidence>
<gene>
    <name evidence="8" type="ORF">FD754_022459</name>
</gene>
<evidence type="ECO:0008006" key="10">
    <source>
        <dbReference type="Google" id="ProtNLM"/>
    </source>
</evidence>
<comment type="catalytic activity">
    <reaction evidence="4">
        <text>K(+)(in) = K(+)(out)</text>
        <dbReference type="Rhea" id="RHEA:29463"/>
        <dbReference type="ChEBI" id="CHEBI:29103"/>
    </reaction>
</comment>
<organism evidence="8 9">
    <name type="scientific">Muntiacus muntjak</name>
    <name type="common">Barking deer</name>
    <name type="synonym">Indian muntjac</name>
    <dbReference type="NCBI Taxonomy" id="9888"/>
    <lineage>
        <taxon>Eukaryota</taxon>
        <taxon>Metazoa</taxon>
        <taxon>Chordata</taxon>
        <taxon>Craniata</taxon>
        <taxon>Vertebrata</taxon>
        <taxon>Euteleostomi</taxon>
        <taxon>Mammalia</taxon>
        <taxon>Eutheria</taxon>
        <taxon>Laurasiatheria</taxon>
        <taxon>Artiodactyla</taxon>
        <taxon>Ruminantia</taxon>
        <taxon>Pecora</taxon>
        <taxon>Cervidae</taxon>
        <taxon>Muntiacinae</taxon>
        <taxon>Muntiacus</taxon>
    </lineage>
</organism>
<keyword evidence="2" id="KW-1003">Cell membrane</keyword>
<dbReference type="Proteomes" id="UP000326458">
    <property type="component" value="Unassembled WGS sequence"/>
</dbReference>
<feature type="transmembrane region" description="Helical" evidence="7">
    <location>
        <begin position="59"/>
        <end position="77"/>
    </location>
</feature>
<protein>
    <recommendedName>
        <fullName evidence="10">Potassium channel domain-containing protein</fullName>
    </recommendedName>
</protein>
<dbReference type="AlphaFoldDB" id="A0A5N3V8T2"/>
<comment type="catalytic activity">
    <reaction evidence="6">
        <text>Cs(+)(in) = Cs(+)(out)</text>
        <dbReference type="Rhea" id="RHEA:78555"/>
        <dbReference type="ChEBI" id="CHEBI:49547"/>
    </reaction>
</comment>
<feature type="transmembrane region" description="Helical" evidence="7">
    <location>
        <begin position="121"/>
        <end position="140"/>
    </location>
</feature>
<keyword evidence="7" id="KW-0812">Transmembrane</keyword>
<dbReference type="InterPro" id="IPR003976">
    <property type="entry name" value="2pore_dom_K_chnl_TREK"/>
</dbReference>
<keyword evidence="3" id="KW-1015">Disulfide bond</keyword>
<comment type="subcellular location">
    <subcellularLocation>
        <location evidence="1">Cell membrane</location>
        <topology evidence="1">Multi-pass membrane protein</topology>
    </subcellularLocation>
</comment>
<evidence type="ECO:0000313" key="9">
    <source>
        <dbReference type="Proteomes" id="UP000326458"/>
    </source>
</evidence>
<keyword evidence="9" id="KW-1185">Reference proteome</keyword>
<dbReference type="Gene3D" id="1.10.287.70">
    <property type="match status" value="1"/>
</dbReference>
<sequence length="186" mass="20675">MEQLALYRALAAPDLLDPKSAAQNSKPRLSFSTKPTVLASRVESDTTINVMKWKTVSTIFLVVVLYLIIGATVFKALEQPHEISQRTTIVIQKQTFISQHACVNSTELDELIQPRRLWPPFPFLVIVLPPSFPAFGVSSLPSPLFLLLAAPSRPLLPSCFSASVLLSLLSFCHSPFFPFALSWYCQ</sequence>
<evidence type="ECO:0000256" key="1">
    <source>
        <dbReference type="ARBA" id="ARBA00004651"/>
    </source>
</evidence>
<proteinExistence type="predicted"/>
<dbReference type="EMBL" id="VCEA01000003">
    <property type="protein sequence ID" value="KAB0345533.1"/>
    <property type="molecule type" value="Genomic_DNA"/>
</dbReference>
<comment type="caution">
    <text evidence="8">The sequence shown here is derived from an EMBL/GenBank/DDBJ whole genome shotgun (WGS) entry which is preliminary data.</text>
</comment>
<keyword evidence="7" id="KW-1133">Transmembrane helix</keyword>
<evidence type="ECO:0000256" key="3">
    <source>
        <dbReference type="ARBA" id="ARBA00023157"/>
    </source>
</evidence>
<comment type="catalytic activity">
    <reaction evidence="5">
        <text>Rb(+)(in) = Rb(+)(out)</text>
        <dbReference type="Rhea" id="RHEA:78547"/>
        <dbReference type="ChEBI" id="CHEBI:49847"/>
    </reaction>
</comment>
<dbReference type="GO" id="GO:0005267">
    <property type="term" value="F:potassium channel activity"/>
    <property type="evidence" value="ECO:0007669"/>
    <property type="project" value="InterPro"/>
</dbReference>
<dbReference type="PRINTS" id="PR01499">
    <property type="entry name" value="TREKCHANNEL"/>
</dbReference>
<feature type="transmembrane region" description="Helical" evidence="7">
    <location>
        <begin position="160"/>
        <end position="184"/>
    </location>
</feature>
<evidence type="ECO:0000256" key="4">
    <source>
        <dbReference type="ARBA" id="ARBA00034430"/>
    </source>
</evidence>
<dbReference type="GO" id="GO:0005886">
    <property type="term" value="C:plasma membrane"/>
    <property type="evidence" value="ECO:0007669"/>
    <property type="project" value="UniProtKB-SubCell"/>
</dbReference>